<dbReference type="Gene3D" id="1.20.910.10">
    <property type="entry name" value="Heme oxygenase-like"/>
    <property type="match status" value="1"/>
</dbReference>
<comment type="caution">
    <text evidence="1">The sequence shown here is derived from an EMBL/GenBank/DDBJ whole genome shotgun (WGS) entry which is preliminary data.</text>
</comment>
<dbReference type="SUPFAM" id="SSF48613">
    <property type="entry name" value="Heme oxygenase-like"/>
    <property type="match status" value="1"/>
</dbReference>
<reference evidence="1 2" key="1">
    <citation type="submission" date="2020-08" db="EMBL/GenBank/DDBJ databases">
        <title>Genomic Encyclopedia of Type Strains, Phase IV (KMG-IV): sequencing the most valuable type-strain genomes for metagenomic binning, comparative biology and taxonomic classification.</title>
        <authorList>
            <person name="Goeker M."/>
        </authorList>
    </citation>
    <scope>NUCLEOTIDE SEQUENCE [LARGE SCALE GENOMIC DNA]</scope>
    <source>
        <strain evidence="1 2">DSM 11099</strain>
    </source>
</reference>
<protein>
    <submittedName>
        <fullName evidence="1">Heme oxygenase</fullName>
    </submittedName>
</protein>
<dbReference type="EMBL" id="JACHEU010000003">
    <property type="protein sequence ID" value="MBB6014014.1"/>
    <property type="molecule type" value="Genomic_DNA"/>
</dbReference>
<evidence type="ECO:0000313" key="2">
    <source>
        <dbReference type="Proteomes" id="UP000533306"/>
    </source>
</evidence>
<keyword evidence="2" id="KW-1185">Reference proteome</keyword>
<gene>
    <name evidence="1" type="ORF">HNR59_003408</name>
</gene>
<proteinExistence type="predicted"/>
<dbReference type="Pfam" id="PF01126">
    <property type="entry name" value="Heme_oxygenase"/>
    <property type="match status" value="1"/>
</dbReference>
<evidence type="ECO:0000313" key="1">
    <source>
        <dbReference type="EMBL" id="MBB6014014.1"/>
    </source>
</evidence>
<dbReference type="GO" id="GO:0004392">
    <property type="term" value="F:heme oxygenase (decyclizing) activity"/>
    <property type="evidence" value="ECO:0007669"/>
    <property type="project" value="InterPro"/>
</dbReference>
<dbReference type="AlphaFoldDB" id="A0A7W9VVM0"/>
<dbReference type="InterPro" id="IPR016053">
    <property type="entry name" value="Haem_Oase-like"/>
</dbReference>
<dbReference type="GO" id="GO:0006788">
    <property type="term" value="P:heme oxidation"/>
    <property type="evidence" value="ECO:0007669"/>
    <property type="project" value="InterPro"/>
</dbReference>
<dbReference type="Proteomes" id="UP000533306">
    <property type="component" value="Unassembled WGS sequence"/>
</dbReference>
<sequence length="202" mass="22113">MTEAAVLDRPTELSRSKRLKAATGDTHERLDKSIMAGEPFASRERYALFVKVQHAFHREIDALYDDAALDGLLPDLQGRRRLKQIEQDLTDLGFDIPAYESEPAFKAGEKADVATAMGWLYVAEGSNLGAAFLLKDALKLGLSEEFGARHLAGAPEGRGLHWRTFTAALDAVDLSSEEEARVIAGAEAAFNRVHSQVRSVFG</sequence>
<name>A0A7W9VVM0_9HYPH</name>
<accession>A0A7W9VVM0</accession>
<dbReference type="RefSeq" id="WP_183832194.1">
    <property type="nucleotide sequence ID" value="NZ_JACHEU010000003.1"/>
</dbReference>
<dbReference type="InterPro" id="IPR016084">
    <property type="entry name" value="Haem_Oase-like_multi-hlx"/>
</dbReference>
<organism evidence="1 2">
    <name type="scientific">Aquamicrobium lusatiense</name>
    <dbReference type="NCBI Taxonomy" id="89772"/>
    <lineage>
        <taxon>Bacteria</taxon>
        <taxon>Pseudomonadati</taxon>
        <taxon>Pseudomonadota</taxon>
        <taxon>Alphaproteobacteria</taxon>
        <taxon>Hyphomicrobiales</taxon>
        <taxon>Phyllobacteriaceae</taxon>
        <taxon>Aquamicrobium</taxon>
    </lineage>
</organism>
<dbReference type="CDD" id="cd19166">
    <property type="entry name" value="HemeO-bac"/>
    <property type="match status" value="1"/>
</dbReference>